<dbReference type="RefSeq" id="WP_301810192.1">
    <property type="nucleotide sequence ID" value="NZ_JAUJZH010000009.1"/>
</dbReference>
<keyword evidence="4" id="KW-1185">Reference proteome</keyword>
<evidence type="ECO:0000256" key="1">
    <source>
        <dbReference type="SAM" id="MobiDB-lite"/>
    </source>
</evidence>
<feature type="compositionally biased region" description="Low complexity" evidence="1">
    <location>
        <begin position="606"/>
        <end position="623"/>
    </location>
</feature>
<comment type="caution">
    <text evidence="3">The sequence shown here is derived from an EMBL/GenBank/DDBJ whole genome shotgun (WGS) entry which is preliminary data.</text>
</comment>
<name>A0ABT8S5J2_9BURK</name>
<feature type="domain" description="AsmA" evidence="2">
    <location>
        <begin position="23"/>
        <end position="147"/>
    </location>
</feature>
<dbReference type="InterPro" id="IPR007844">
    <property type="entry name" value="AsmA"/>
</dbReference>
<feature type="region of interest" description="Disordered" evidence="1">
    <location>
        <begin position="599"/>
        <end position="639"/>
    </location>
</feature>
<evidence type="ECO:0000313" key="4">
    <source>
        <dbReference type="Proteomes" id="UP001169027"/>
    </source>
</evidence>
<dbReference type="InterPro" id="IPR052894">
    <property type="entry name" value="AsmA-related"/>
</dbReference>
<dbReference type="EMBL" id="JAUKVY010000009">
    <property type="protein sequence ID" value="MDO1533507.1"/>
    <property type="molecule type" value="Genomic_DNA"/>
</dbReference>
<dbReference type="PANTHER" id="PTHR30441">
    <property type="entry name" value="DUF748 DOMAIN-CONTAINING PROTEIN"/>
    <property type="match status" value="1"/>
</dbReference>
<accession>A0ABT8S5J2</accession>
<gene>
    <name evidence="3" type="ORF">Q2T77_14520</name>
</gene>
<evidence type="ECO:0000313" key="3">
    <source>
        <dbReference type="EMBL" id="MDO1533507.1"/>
    </source>
</evidence>
<sequence length="639" mass="66602">MENSPTRKRPGRARRIARWVLIALCILGLLLAAAWVALRRAYPPERLAAMLADSVTAATGRDFRIDGELTLHLLPRLTIDATQVALANAEWGTEPDMLRARHIGFEIDLRDLLSGIVRIRSVAIEGGELRFESDGSGHYNWRLAAPPGAAGAGAGAGKAVPRISLDRLAATDARISYRQGRDRAAQELHIESLLAESAGDGRSQLTAGLALGAQRWAIEGHTGPLDALLAGAPEWPLDLQATGEGISASLQGSMGTGKHAGALDAKLSLQVSSAKALAPLGAAAATVPLPLEWKTTLTHTPGQWRADAMQLSLAGQRLSGSASLKAAASSPVRLEAELAAPTWKVAGLPPLSAIQARVAFEPGRLQIEPFSFGIAGGQARGQLRVGLPPGAAPRIDLQLSARSMAIEALEAGRAGARLFKGGRANLDAKLAMSGRTAWALAETSTGEALLTARDVGLVGRTASMDRDILARLIDALIPTGQSRDNLVVECAVVRLPLRNGVAAIDRSIAVETRQMAISASGEINLARRTLSLAFRPQVKRGLDLNPGSLVDLLVLHGPLDAPVLSINPRGAVRQAANVGAAAATGGLTLLAPMLRPFSGAPSSCSQAEGKPAAAAAGPAAKAQQPRRRLLPWPKAAPAK</sequence>
<dbReference type="PANTHER" id="PTHR30441:SF4">
    <property type="entry name" value="PROTEIN ASMA"/>
    <property type="match status" value="1"/>
</dbReference>
<evidence type="ECO:0000259" key="2">
    <source>
        <dbReference type="Pfam" id="PF05170"/>
    </source>
</evidence>
<dbReference type="Proteomes" id="UP001169027">
    <property type="component" value="Unassembled WGS sequence"/>
</dbReference>
<reference evidence="3" key="1">
    <citation type="submission" date="2023-06" db="EMBL/GenBank/DDBJ databases">
        <authorList>
            <person name="Jiang Y."/>
            <person name="Liu Q."/>
        </authorList>
    </citation>
    <scope>NUCLEOTIDE SEQUENCE</scope>
    <source>
        <strain evidence="3">CGMCC 1.12090</strain>
    </source>
</reference>
<organism evidence="3 4">
    <name type="scientific">Variovorax ginsengisoli</name>
    <dbReference type="NCBI Taxonomy" id="363844"/>
    <lineage>
        <taxon>Bacteria</taxon>
        <taxon>Pseudomonadati</taxon>
        <taxon>Pseudomonadota</taxon>
        <taxon>Betaproteobacteria</taxon>
        <taxon>Burkholderiales</taxon>
        <taxon>Comamonadaceae</taxon>
        <taxon>Variovorax</taxon>
    </lineage>
</organism>
<proteinExistence type="predicted"/>
<dbReference type="Pfam" id="PF05170">
    <property type="entry name" value="AsmA"/>
    <property type="match status" value="1"/>
</dbReference>
<protein>
    <submittedName>
        <fullName evidence="3">AsmA family protein</fullName>
    </submittedName>
</protein>